<evidence type="ECO:0000256" key="9">
    <source>
        <dbReference type="RuleBase" id="RU000461"/>
    </source>
</evidence>
<dbReference type="PANTHER" id="PTHR46300">
    <property type="entry name" value="P450, PUTATIVE (EUROFUNG)-RELATED-RELATED"/>
    <property type="match status" value="1"/>
</dbReference>
<dbReference type="InterPro" id="IPR001128">
    <property type="entry name" value="Cyt_P450"/>
</dbReference>
<dbReference type="InterPro" id="IPR017972">
    <property type="entry name" value="Cyt_P450_CS"/>
</dbReference>
<dbReference type="GO" id="GO:0016705">
    <property type="term" value="F:oxidoreductase activity, acting on paired donors, with incorporation or reduction of molecular oxygen"/>
    <property type="evidence" value="ECO:0007669"/>
    <property type="project" value="InterPro"/>
</dbReference>
<keyword evidence="6 8" id="KW-0408">Iron</keyword>
<organism evidence="11 12">
    <name type="scientific">Lasiosphaeris hirsuta</name>
    <dbReference type="NCBI Taxonomy" id="260670"/>
    <lineage>
        <taxon>Eukaryota</taxon>
        <taxon>Fungi</taxon>
        <taxon>Dikarya</taxon>
        <taxon>Ascomycota</taxon>
        <taxon>Pezizomycotina</taxon>
        <taxon>Sordariomycetes</taxon>
        <taxon>Sordariomycetidae</taxon>
        <taxon>Sordariales</taxon>
        <taxon>Lasiosphaeriaceae</taxon>
        <taxon>Lasiosphaeris</taxon>
    </lineage>
</organism>
<comment type="cofactor">
    <cofactor evidence="1 8">
        <name>heme</name>
        <dbReference type="ChEBI" id="CHEBI:30413"/>
    </cofactor>
</comment>
<keyword evidence="10" id="KW-1133">Transmembrane helix</keyword>
<sequence length="530" mass="58931">MNHTMDSQKNLAASIATLGLFSFVVWRLFFSDSRPVNFPPGPPGLPIIGNLHQIPRGLPFLAFEEWSQKYGPIVGFKLGSQNAVVLQDASLVHELIVKKGSIFSARPPRYVAQEHVIPEGKHVHPVFMRNDFAMRLRAVAKDYLAAPGLTNLAPMAKAIGMRLVYDIHKAPEGGWADDLANWAVTTPLAVMTGAPVNAFGEGFVHDYHEMTIVFEDIMVSGAADILPFTRWIPAGFSEWKNQAPLVRNAVLRAYDALMRVAKTNHGGSLRGLIPALLSQSADPNTAEDLRMSETEIKIMMGGLLDAGFASTVATFETIILALTKHPRVLGKLQAEIDTVLGNGDFLPEKIDRNRLPYLKAVVMEVLRWHAVTPIPLPREVLADVEVRGYVIPKGTTVMTNVYTIQRDPNFYKDPDFFIPERYLRHPLGIKEGASAQNRKALYTFGFGRRECPGREFFFQQMEITMAQVVWAFDFVPTGELDTDVRTGFVFGVASRPNPLKMKFVPRRSPEALLAEKRKADIMLDGILGIN</sequence>
<evidence type="ECO:0000313" key="11">
    <source>
        <dbReference type="EMBL" id="KAK0729565.1"/>
    </source>
</evidence>
<feature type="transmembrane region" description="Helical" evidence="10">
    <location>
        <begin position="12"/>
        <end position="30"/>
    </location>
</feature>
<keyword evidence="5 9" id="KW-0560">Oxidoreductase</keyword>
<dbReference type="Proteomes" id="UP001172102">
    <property type="component" value="Unassembled WGS sequence"/>
</dbReference>
<evidence type="ECO:0000313" key="12">
    <source>
        <dbReference type="Proteomes" id="UP001172102"/>
    </source>
</evidence>
<dbReference type="InterPro" id="IPR002401">
    <property type="entry name" value="Cyt_P450_E_grp-I"/>
</dbReference>
<keyword evidence="10" id="KW-0812">Transmembrane</keyword>
<dbReference type="GO" id="GO:0004497">
    <property type="term" value="F:monooxygenase activity"/>
    <property type="evidence" value="ECO:0007669"/>
    <property type="project" value="UniProtKB-KW"/>
</dbReference>
<evidence type="ECO:0000256" key="7">
    <source>
        <dbReference type="ARBA" id="ARBA00023033"/>
    </source>
</evidence>
<keyword evidence="4 8" id="KW-0479">Metal-binding</keyword>
<evidence type="ECO:0000256" key="2">
    <source>
        <dbReference type="ARBA" id="ARBA00010617"/>
    </source>
</evidence>
<dbReference type="InterPro" id="IPR050364">
    <property type="entry name" value="Cytochrome_P450_fung"/>
</dbReference>
<proteinExistence type="inferred from homology"/>
<dbReference type="PROSITE" id="PS00210">
    <property type="entry name" value="HEMOCYANIN_2"/>
    <property type="match status" value="1"/>
</dbReference>
<dbReference type="EMBL" id="JAUKUA010000001">
    <property type="protein sequence ID" value="KAK0729565.1"/>
    <property type="molecule type" value="Genomic_DNA"/>
</dbReference>
<comment type="caution">
    <text evidence="11">The sequence shown here is derived from an EMBL/GenBank/DDBJ whole genome shotgun (WGS) entry which is preliminary data.</text>
</comment>
<evidence type="ECO:0000256" key="6">
    <source>
        <dbReference type="ARBA" id="ARBA00023004"/>
    </source>
</evidence>
<dbReference type="PROSITE" id="PS00086">
    <property type="entry name" value="CYTOCHROME_P450"/>
    <property type="match status" value="1"/>
</dbReference>
<comment type="similarity">
    <text evidence="2 9">Belongs to the cytochrome P450 family.</text>
</comment>
<dbReference type="Pfam" id="PF00067">
    <property type="entry name" value="p450"/>
    <property type="match status" value="1"/>
</dbReference>
<gene>
    <name evidence="11" type="ORF">B0H67DRAFT_2316</name>
</gene>
<dbReference type="Gene3D" id="1.10.630.10">
    <property type="entry name" value="Cytochrome P450"/>
    <property type="match status" value="1"/>
</dbReference>
<evidence type="ECO:0000256" key="1">
    <source>
        <dbReference type="ARBA" id="ARBA00001971"/>
    </source>
</evidence>
<dbReference type="PANTHER" id="PTHR46300:SF7">
    <property type="entry name" value="P450, PUTATIVE (EUROFUNG)-RELATED"/>
    <property type="match status" value="1"/>
</dbReference>
<dbReference type="InterPro" id="IPR013788">
    <property type="entry name" value="Hemocyanin/hexamerin"/>
</dbReference>
<dbReference type="PRINTS" id="PR00463">
    <property type="entry name" value="EP450I"/>
</dbReference>
<feature type="binding site" description="axial binding residue" evidence="8">
    <location>
        <position position="451"/>
    </location>
    <ligand>
        <name>heme</name>
        <dbReference type="ChEBI" id="CHEBI:30413"/>
    </ligand>
    <ligandPart>
        <name>Fe</name>
        <dbReference type="ChEBI" id="CHEBI:18248"/>
    </ligandPart>
</feature>
<evidence type="ECO:0000256" key="5">
    <source>
        <dbReference type="ARBA" id="ARBA00023002"/>
    </source>
</evidence>
<keyword evidence="10" id="KW-0472">Membrane</keyword>
<evidence type="ECO:0000256" key="3">
    <source>
        <dbReference type="ARBA" id="ARBA00022617"/>
    </source>
</evidence>
<dbReference type="SUPFAM" id="SSF48264">
    <property type="entry name" value="Cytochrome P450"/>
    <property type="match status" value="1"/>
</dbReference>
<evidence type="ECO:0000256" key="8">
    <source>
        <dbReference type="PIRSR" id="PIRSR602401-1"/>
    </source>
</evidence>
<reference evidence="11" key="1">
    <citation type="submission" date="2023-06" db="EMBL/GenBank/DDBJ databases">
        <title>Genome-scale phylogeny and comparative genomics of the fungal order Sordariales.</title>
        <authorList>
            <consortium name="Lawrence Berkeley National Laboratory"/>
            <person name="Hensen N."/>
            <person name="Bonometti L."/>
            <person name="Westerberg I."/>
            <person name="Brannstrom I.O."/>
            <person name="Guillou S."/>
            <person name="Cros-Aarteil S."/>
            <person name="Calhoun S."/>
            <person name="Haridas S."/>
            <person name="Kuo A."/>
            <person name="Mondo S."/>
            <person name="Pangilinan J."/>
            <person name="Riley R."/>
            <person name="Labutti K."/>
            <person name="Andreopoulos B."/>
            <person name="Lipzen A."/>
            <person name="Chen C."/>
            <person name="Yanf M."/>
            <person name="Daum C."/>
            <person name="Ng V."/>
            <person name="Clum A."/>
            <person name="Steindorff A."/>
            <person name="Ohm R."/>
            <person name="Martin F."/>
            <person name="Silar P."/>
            <person name="Natvig D."/>
            <person name="Lalanne C."/>
            <person name="Gautier V."/>
            <person name="Ament-Velasquez S.L."/>
            <person name="Kruys A."/>
            <person name="Hutchinson M.I."/>
            <person name="Powell A.J."/>
            <person name="Barry K."/>
            <person name="Miller A.N."/>
            <person name="Grigoriev I.V."/>
            <person name="Debuchy R."/>
            <person name="Gladieux P."/>
            <person name="Thoren M.H."/>
            <person name="Johannesson H."/>
        </authorList>
    </citation>
    <scope>NUCLEOTIDE SEQUENCE</scope>
    <source>
        <strain evidence="11">SMH4607-1</strain>
    </source>
</reference>
<dbReference type="GO" id="GO:0020037">
    <property type="term" value="F:heme binding"/>
    <property type="evidence" value="ECO:0007669"/>
    <property type="project" value="InterPro"/>
</dbReference>
<evidence type="ECO:0000256" key="4">
    <source>
        <dbReference type="ARBA" id="ARBA00022723"/>
    </source>
</evidence>
<protein>
    <submittedName>
        <fullName evidence="11">Cytochrome P450</fullName>
    </submittedName>
</protein>
<dbReference type="InterPro" id="IPR036396">
    <property type="entry name" value="Cyt_P450_sf"/>
</dbReference>
<keyword evidence="3 8" id="KW-0349">Heme</keyword>
<dbReference type="GO" id="GO:0005506">
    <property type="term" value="F:iron ion binding"/>
    <property type="evidence" value="ECO:0007669"/>
    <property type="project" value="InterPro"/>
</dbReference>
<keyword evidence="12" id="KW-1185">Reference proteome</keyword>
<dbReference type="AlphaFoldDB" id="A0AA40B8G4"/>
<name>A0AA40B8G4_9PEZI</name>
<evidence type="ECO:0000256" key="10">
    <source>
        <dbReference type="SAM" id="Phobius"/>
    </source>
</evidence>
<keyword evidence="7 9" id="KW-0503">Monooxygenase</keyword>
<accession>A0AA40B8G4</accession>